<dbReference type="EMBL" id="AGVE01000001">
    <property type="protein sequence ID" value="EHI14948.1"/>
    <property type="molecule type" value="Genomic_DNA"/>
</dbReference>
<organism evidence="2 3">
    <name type="scientific">Mycolicibacterium thermoresistibile (strain ATCC 19527 / DSM 44167 / CIP 105390 / JCM 6362 / NCTC 10409 / 316)</name>
    <name type="common">Mycobacterium thermoresistibile</name>
    <dbReference type="NCBI Taxonomy" id="1078020"/>
    <lineage>
        <taxon>Bacteria</taxon>
        <taxon>Bacillati</taxon>
        <taxon>Actinomycetota</taxon>
        <taxon>Actinomycetes</taxon>
        <taxon>Mycobacteriales</taxon>
        <taxon>Mycobacteriaceae</taxon>
        <taxon>Mycolicibacterium</taxon>
    </lineage>
</organism>
<dbReference type="GO" id="GO:0003824">
    <property type="term" value="F:catalytic activity"/>
    <property type="evidence" value="ECO:0007669"/>
    <property type="project" value="InterPro"/>
</dbReference>
<dbReference type="Gene3D" id="3.30.559.30">
    <property type="entry name" value="Nonribosomal peptide synthetase, condensation domain"/>
    <property type="match status" value="1"/>
</dbReference>
<keyword evidence="3" id="KW-1185">Reference proteome</keyword>
<evidence type="ECO:0000313" key="2">
    <source>
        <dbReference type="EMBL" id="EHI14948.1"/>
    </source>
</evidence>
<dbReference type="InterPro" id="IPR001242">
    <property type="entry name" value="Condensation_dom"/>
</dbReference>
<proteinExistence type="predicted"/>
<dbReference type="eggNOG" id="COG1020">
    <property type="taxonomic scope" value="Bacteria"/>
</dbReference>
<dbReference type="Gene3D" id="3.30.559.10">
    <property type="entry name" value="Chloramphenicol acetyltransferase-like domain"/>
    <property type="match status" value="1"/>
</dbReference>
<dbReference type="GO" id="GO:0008610">
    <property type="term" value="P:lipid biosynthetic process"/>
    <property type="evidence" value="ECO:0007669"/>
    <property type="project" value="UniProtKB-ARBA"/>
</dbReference>
<evidence type="ECO:0000313" key="3">
    <source>
        <dbReference type="Proteomes" id="UP000004915"/>
    </source>
</evidence>
<protein>
    <recommendedName>
        <fullName evidence="1">Condensation domain-containing protein</fullName>
    </recommendedName>
</protein>
<name>G7CAR8_MYCT3</name>
<sequence>MAVETVREWRPDPGRVVSWDPSPAALEKARQAPVSSVPVSYMQAQHLRGFVEHAARGQEMSRLCIAAFDIPGRCDLRAMTYVINAHMRRHDTYRSWFEYHDFHHIVRHTITDPADIELVPTRHGAMTPEQWQQHLLSTPDPLQWNCFRFSIIQRSDHFTFCVCMDHVHIDAMFMGAVFMEIHMQYAALVGGGAPIPLQAGSYDDFCVRQRQYTESLTADSPEVRAWVDFAGQMGGTLPNFPLPLGDRTKPWPGELMVVKLLDGRQTDRFEAACVSAGARFVGGVFACAALTENELAGVETFHAITPTDTRSTPADFMTTGWFTGMVPITVPAAGVSFGEAARAAQQSFDSGIGLGHVPYDRVLELVPSLRRAETCSPMMSFLDAGVPPLSALVASQLDGLNARVYGDGKVPAQLCMWVNRMDNETSVTVFFPDNPVARASVEKYVATLRSIYVAVAEGRADRLGARRSGELQRQPA</sequence>
<dbReference type="SUPFAM" id="SSF52777">
    <property type="entry name" value="CoA-dependent acyltransferases"/>
    <property type="match status" value="2"/>
</dbReference>
<reference evidence="2 3" key="1">
    <citation type="submission" date="2011-11" db="EMBL/GenBank/DDBJ databases">
        <authorList>
            <consortium name="Tuberculosis Structural Genomics Consortium"/>
            <person name="Ioerger T.R."/>
        </authorList>
    </citation>
    <scope>NUCLEOTIDE SEQUENCE [LARGE SCALE GENOMIC DNA]</scope>
    <source>
        <strain evidence="3">ATCC 19527 / DSM 44167 / CIP 105390 / JCM 6362 / NCTC 10409 / 316</strain>
    </source>
</reference>
<feature type="domain" description="Condensation" evidence="1">
    <location>
        <begin position="66"/>
        <end position="368"/>
    </location>
</feature>
<dbReference type="Pfam" id="PF00668">
    <property type="entry name" value="Condensation"/>
    <property type="match status" value="1"/>
</dbReference>
<accession>G7CAR8</accession>
<gene>
    <name evidence="2" type="ORF">KEK_00300</name>
</gene>
<dbReference type="PATRIC" id="fig|1078020.3.peg.62"/>
<comment type="caution">
    <text evidence="2">The sequence shown here is derived from an EMBL/GenBank/DDBJ whole genome shotgun (WGS) entry which is preliminary data.</text>
</comment>
<dbReference type="Proteomes" id="UP000004915">
    <property type="component" value="Unassembled WGS sequence"/>
</dbReference>
<dbReference type="AlphaFoldDB" id="G7CAR8"/>
<dbReference type="InterPro" id="IPR023213">
    <property type="entry name" value="CAT-like_dom_sf"/>
</dbReference>
<evidence type="ECO:0000259" key="1">
    <source>
        <dbReference type="Pfam" id="PF00668"/>
    </source>
</evidence>